<dbReference type="GO" id="GO:0005096">
    <property type="term" value="F:GTPase activator activity"/>
    <property type="evidence" value="ECO:0007669"/>
    <property type="project" value="UniProtKB-KW"/>
</dbReference>
<gene>
    <name evidence="4" type="ORF">ACHAXA_003632</name>
</gene>
<keyword evidence="1" id="KW-0343">GTPase activation</keyword>
<evidence type="ECO:0000256" key="3">
    <source>
        <dbReference type="ARBA" id="ARBA00022737"/>
    </source>
</evidence>
<dbReference type="EMBL" id="JALLPB020000019">
    <property type="protein sequence ID" value="KAL3826568.1"/>
    <property type="molecule type" value="Genomic_DNA"/>
</dbReference>
<dbReference type="PANTHER" id="PTHR24113:SF12">
    <property type="entry name" value="RAN GTPASE-ACTIVATING PROTEIN 1"/>
    <property type="match status" value="1"/>
</dbReference>
<sequence length="489" mass="53488">MKPLNRIKEVGTGGHHRAFDHFLNHRPGHPLELIYGSEAPVRLSDVTRHLSSARKRRIDHIAFFGCRFQTPDGVEGRGDPADAAPFFRALGRKLRRVSVSGGLSICGMPNVGDDEVESLAPFFDEGTISSSGRGASSLRSLDLTGSRITAKVIKGGPLGRFFRRSSSLEALAMGENPGLGDEGATAVAEALMCGGGRLRHLSLEGCGISDVGACSISAYLGNRTTVLHVLELGRNDVGDYGALSIAAAIRSNRSLVRLGLNEGGISDVGASGLLESIFDDASIERIVRSNHVLKDIDLRGCSGMSSHLLQKAIHISAIARSQWTEEEIIRLKVSAHIKNSHCGVVLEEYDLELMPHILAFVGKTCGMTSLFNTLQNMPNIYSKNDSLKCLAEDVPITEDEQHKEKNTPFLDQSNLSPRKTKRFYTSFADRIPRRCSMLRHQNCRVRNGHKFAFDDSPGKKNSRCNLSLDCFNTTDALFKLHVHRCCVCH</sequence>
<dbReference type="PANTHER" id="PTHR24113">
    <property type="entry name" value="RAN GTPASE-ACTIVATING PROTEIN 1"/>
    <property type="match status" value="1"/>
</dbReference>
<dbReference type="Proteomes" id="UP001530377">
    <property type="component" value="Unassembled WGS sequence"/>
</dbReference>
<dbReference type="SUPFAM" id="SSF52047">
    <property type="entry name" value="RNI-like"/>
    <property type="match status" value="1"/>
</dbReference>
<dbReference type="InterPro" id="IPR032675">
    <property type="entry name" value="LRR_dom_sf"/>
</dbReference>
<dbReference type="InterPro" id="IPR027038">
    <property type="entry name" value="RanGap"/>
</dbReference>
<accession>A0ABD3SQ32</accession>
<reference evidence="4 5" key="1">
    <citation type="submission" date="2024-10" db="EMBL/GenBank/DDBJ databases">
        <title>Updated reference genomes for cyclostephanoid diatoms.</title>
        <authorList>
            <person name="Roberts W.R."/>
            <person name="Alverson A.J."/>
        </authorList>
    </citation>
    <scope>NUCLEOTIDE SEQUENCE [LARGE SCALE GENOMIC DNA]</scope>
    <source>
        <strain evidence="4 5">AJA228-03</strain>
    </source>
</reference>
<dbReference type="Pfam" id="PF13516">
    <property type="entry name" value="LRR_6"/>
    <property type="match status" value="3"/>
</dbReference>
<protein>
    <submittedName>
        <fullName evidence="4">Uncharacterized protein</fullName>
    </submittedName>
</protein>
<comment type="caution">
    <text evidence="4">The sequence shown here is derived from an EMBL/GenBank/DDBJ whole genome shotgun (WGS) entry which is preliminary data.</text>
</comment>
<evidence type="ECO:0000256" key="2">
    <source>
        <dbReference type="ARBA" id="ARBA00022614"/>
    </source>
</evidence>
<keyword evidence="2" id="KW-0433">Leucine-rich repeat</keyword>
<dbReference type="InterPro" id="IPR001611">
    <property type="entry name" value="Leu-rich_rpt"/>
</dbReference>
<dbReference type="AlphaFoldDB" id="A0ABD3SQ32"/>
<proteinExistence type="predicted"/>
<organism evidence="4 5">
    <name type="scientific">Cyclostephanos tholiformis</name>
    <dbReference type="NCBI Taxonomy" id="382380"/>
    <lineage>
        <taxon>Eukaryota</taxon>
        <taxon>Sar</taxon>
        <taxon>Stramenopiles</taxon>
        <taxon>Ochrophyta</taxon>
        <taxon>Bacillariophyta</taxon>
        <taxon>Coscinodiscophyceae</taxon>
        <taxon>Thalassiosirophycidae</taxon>
        <taxon>Stephanodiscales</taxon>
        <taxon>Stephanodiscaceae</taxon>
        <taxon>Cyclostephanos</taxon>
    </lineage>
</organism>
<evidence type="ECO:0000313" key="4">
    <source>
        <dbReference type="EMBL" id="KAL3826568.1"/>
    </source>
</evidence>
<evidence type="ECO:0000256" key="1">
    <source>
        <dbReference type="ARBA" id="ARBA00022468"/>
    </source>
</evidence>
<keyword evidence="5" id="KW-1185">Reference proteome</keyword>
<keyword evidence="3" id="KW-0677">Repeat</keyword>
<evidence type="ECO:0000313" key="5">
    <source>
        <dbReference type="Proteomes" id="UP001530377"/>
    </source>
</evidence>
<name>A0ABD3SQ32_9STRA</name>
<dbReference type="SMART" id="SM00368">
    <property type="entry name" value="LRR_RI"/>
    <property type="match status" value="4"/>
</dbReference>
<dbReference type="Gene3D" id="3.80.10.10">
    <property type="entry name" value="Ribonuclease Inhibitor"/>
    <property type="match status" value="1"/>
</dbReference>